<organism evidence="2 3">
    <name type="scientific">Plakobranchus ocellatus</name>
    <dbReference type="NCBI Taxonomy" id="259542"/>
    <lineage>
        <taxon>Eukaryota</taxon>
        <taxon>Metazoa</taxon>
        <taxon>Spiralia</taxon>
        <taxon>Lophotrochozoa</taxon>
        <taxon>Mollusca</taxon>
        <taxon>Gastropoda</taxon>
        <taxon>Heterobranchia</taxon>
        <taxon>Euthyneura</taxon>
        <taxon>Panpulmonata</taxon>
        <taxon>Sacoglossa</taxon>
        <taxon>Placobranchoidea</taxon>
        <taxon>Plakobranchidae</taxon>
        <taxon>Plakobranchus</taxon>
    </lineage>
</organism>
<dbReference type="EMBL" id="BLXT01000767">
    <property type="protein sequence ID" value="GFN79985.1"/>
    <property type="molecule type" value="Genomic_DNA"/>
</dbReference>
<feature type="compositionally biased region" description="Polar residues" evidence="1">
    <location>
        <begin position="1016"/>
        <end position="1031"/>
    </location>
</feature>
<keyword evidence="3" id="KW-1185">Reference proteome</keyword>
<feature type="compositionally biased region" description="Basic residues" evidence="1">
    <location>
        <begin position="1396"/>
        <end position="1412"/>
    </location>
</feature>
<feature type="compositionally biased region" description="Basic and acidic residues" evidence="1">
    <location>
        <begin position="1291"/>
        <end position="1310"/>
    </location>
</feature>
<dbReference type="Proteomes" id="UP000735302">
    <property type="component" value="Unassembled WGS sequence"/>
</dbReference>
<feature type="region of interest" description="Disordered" evidence="1">
    <location>
        <begin position="166"/>
        <end position="198"/>
    </location>
</feature>
<evidence type="ECO:0000313" key="3">
    <source>
        <dbReference type="Proteomes" id="UP000735302"/>
    </source>
</evidence>
<feature type="region of interest" description="Disordered" evidence="1">
    <location>
        <begin position="1013"/>
        <end position="1167"/>
    </location>
</feature>
<feature type="region of interest" description="Disordered" evidence="1">
    <location>
        <begin position="595"/>
        <end position="614"/>
    </location>
</feature>
<comment type="caution">
    <text evidence="2">The sequence shown here is derived from an EMBL/GenBank/DDBJ whole genome shotgun (WGS) entry which is preliminary data.</text>
</comment>
<feature type="region of interest" description="Disordered" evidence="1">
    <location>
        <begin position="1191"/>
        <end position="1240"/>
    </location>
</feature>
<evidence type="ECO:0000256" key="1">
    <source>
        <dbReference type="SAM" id="MobiDB-lite"/>
    </source>
</evidence>
<sequence length="1530" mass="168150">MSELATSLPHKVSSGSRECIQHSLFELAQQKIGVALSGVKPLSWRDAQPRRRRTRGGVDARSRLIHFSPPGSLLSSVISSEGSKNQKAKCKQLDYKRPSFSAKVFKPTALKPSFTAGHKQRLASKPPIPLMGFRIEKETSCNMKSTSTRGKKQHAKPRFKITSSTARKKMAMCGKSSKPRKNTGARKHKMAPPSVSSNTGSVFLKHLNFRPIRDSVDKACASSSASCKSSVPASSEINYKGWMKNNASVAMTSTSHDDEEDSSTVQVDSSCLSNTKEQNLCGDGENQDQLLRSYNGELDRESWVQKVRTYQGRAKNPQITDAASQTHRSSQSSSSQALTKRSPTTQVEACANLETQRDASVSQLSAECPEKRVKSFEGDDSDAIADREMEEIVFQSEGNNLSPQSLGVSAGGKDSTKCVTPHVSCAVGTKTHRHCYNPDRSELKCTCSKSCQNSISPLSKSSDSNSCLIQPLALDNISKERVEREFNLCLGKYLCLLCGQSSNSAAASKRLQARILKHKQNCLAALATRDYQEFEADKSNLPLKPDHMHSDVASNPSSVDSMLTPGVKGEGSHEGNCSRNKTDEFDLDCCLTKQPPPQRPYSSPAKDKGLTCSTKRGPTPSLRYLLNCAALADQSRKICKQNAASSKPMSTSRKEGFAVDEAFASGQERKPPKGKQGVFSKPPAWRAASQTEDIGQIEESAGYMYGRQPRSRPQSISKNVSDPAVLVSSSSSNGIIINRNGNIGSPIGGTASSGKRYLRTNSYEAYFPPESEAREKSPTARFPNRCLLTLNEPMILYSNVEEKSPKETSLHIKNVSKRAATPVDYISGDFTGEVSSKVEADLQRYNAVMDRCRALLGENDPEEKESSTWTESTDIGAGHKQNLVENVRKLGDSIRLQTSRFENNERTGLRNNAVERRNDDVYTDLKGGKFKLEPSRMQTAQPHGHAMSAAKVEKSRMRPCSALCKKHERSQGSLLSPKRCSSNPMYLGMVEFSSSEAIRRLLDRHVIQQKPKVTFDISNDESGGSISSTGDYPQHPGKTLWSDGATYVQAQHQRPDDSVDSSRSKRNKTHLPSCSRIRKRSVTKKKKRSLKTTGSISKVKPSEKRSDILDEAFGSGPPMKPVPKSTNERCTSRKPLRSNPYYKLTLKGKRHKTDSSPDPRPCSQSSWKTVDTDYTTMTSPNQTVCSLWQGSTQTIKKKKKKKKKRKTKAVGEKASTEDNEQPTTRPPGGKRIKQARTIKTPVTGVEATGEGLSSDNDTVCNEKANSTLESEDILCSQLSEPAVKTPVVAKTDTEIRESPDSGNCKEERAKSQSKPTALHFESSTMHSNTEGVAAGGGEHVIRIPKTTDLPKDETPQTSERYSASCRSVSFDVGNASEPSRSPVRHNLSRLSSKTMPTRHRPSKVSTAGRHHQATSSQQKPFLCGKFTSKTTPAKDAPKTKTRNTKRSEKPKTDSEAKLSDVARAIETATTEEQQLELYRTAFATYKELHPELVETSPALLDTSKTMVLRKCGPLVVALLIQLLVQYTYVH</sequence>
<feature type="compositionally biased region" description="Basic residues" evidence="1">
    <location>
        <begin position="177"/>
        <end position="190"/>
    </location>
</feature>
<feature type="region of interest" description="Disordered" evidence="1">
    <location>
        <begin position="1341"/>
        <end position="1459"/>
    </location>
</feature>
<feature type="region of interest" description="Disordered" evidence="1">
    <location>
        <begin position="1286"/>
        <end position="1319"/>
    </location>
</feature>
<name>A0AAV3XYG1_9GAST</name>
<feature type="compositionally biased region" description="Polar residues" evidence="1">
    <location>
        <begin position="1355"/>
        <end position="1367"/>
    </location>
</feature>
<protein>
    <submittedName>
        <fullName evidence="2">Uncharacterized protein</fullName>
    </submittedName>
</protein>
<accession>A0AAV3XYG1</accession>
<evidence type="ECO:0000313" key="2">
    <source>
        <dbReference type="EMBL" id="GFN79985.1"/>
    </source>
</evidence>
<feature type="compositionally biased region" description="Low complexity" evidence="1">
    <location>
        <begin position="322"/>
        <end position="337"/>
    </location>
</feature>
<feature type="compositionally biased region" description="Basic and acidic residues" evidence="1">
    <location>
        <begin position="1053"/>
        <end position="1063"/>
    </location>
</feature>
<feature type="compositionally biased region" description="Basic residues" evidence="1">
    <location>
        <begin position="1076"/>
        <end position="1090"/>
    </location>
</feature>
<feature type="region of interest" description="Disordered" evidence="1">
    <location>
        <begin position="310"/>
        <end position="346"/>
    </location>
</feature>
<proteinExistence type="predicted"/>
<gene>
    <name evidence="2" type="ORF">PoB_000649100</name>
</gene>
<feature type="compositionally biased region" description="Basic residues" evidence="1">
    <location>
        <begin position="1195"/>
        <end position="1208"/>
    </location>
</feature>
<feature type="region of interest" description="Disordered" evidence="1">
    <location>
        <begin position="540"/>
        <end position="559"/>
    </location>
</feature>
<feature type="compositionally biased region" description="Basic and acidic residues" evidence="1">
    <location>
        <begin position="540"/>
        <end position="550"/>
    </location>
</feature>
<reference evidence="2 3" key="1">
    <citation type="journal article" date="2021" name="Elife">
        <title>Chloroplast acquisition without the gene transfer in kleptoplastic sea slugs, Plakobranchus ocellatus.</title>
        <authorList>
            <person name="Maeda T."/>
            <person name="Takahashi S."/>
            <person name="Yoshida T."/>
            <person name="Shimamura S."/>
            <person name="Takaki Y."/>
            <person name="Nagai Y."/>
            <person name="Toyoda A."/>
            <person name="Suzuki Y."/>
            <person name="Arimoto A."/>
            <person name="Ishii H."/>
            <person name="Satoh N."/>
            <person name="Nishiyama T."/>
            <person name="Hasebe M."/>
            <person name="Maruyama T."/>
            <person name="Minagawa J."/>
            <person name="Obokata J."/>
            <person name="Shigenobu S."/>
        </authorList>
    </citation>
    <scope>NUCLEOTIDE SEQUENCE [LARGE SCALE GENOMIC DNA]</scope>
</reference>
<feature type="compositionally biased region" description="Basic and acidic residues" evidence="1">
    <location>
        <begin position="1445"/>
        <end position="1459"/>
    </location>
</feature>
<feature type="region of interest" description="Disordered" evidence="1">
    <location>
        <begin position="664"/>
        <end position="691"/>
    </location>
</feature>